<gene>
    <name evidence="1" type="ORF">HD596_001853</name>
</gene>
<comment type="caution">
    <text evidence="1">The sequence shown here is derived from an EMBL/GenBank/DDBJ whole genome shotgun (WGS) entry which is preliminary data.</text>
</comment>
<evidence type="ECO:0000313" key="1">
    <source>
        <dbReference type="EMBL" id="MBB5775097.1"/>
    </source>
</evidence>
<protein>
    <submittedName>
        <fullName evidence="1">Uncharacterized protein</fullName>
    </submittedName>
</protein>
<sequence>MTSLRVSSSELARSVYPTVPGVGSYARTLEHDLTCGLP</sequence>
<accession>A0A7W9G0Q4</accession>
<dbReference type="AlphaFoldDB" id="A0A7W9G0Q4"/>
<proteinExistence type="predicted"/>
<dbReference type="EMBL" id="JACHMB010000001">
    <property type="protein sequence ID" value="MBB5775097.1"/>
    <property type="molecule type" value="Genomic_DNA"/>
</dbReference>
<dbReference type="Proteomes" id="UP000579153">
    <property type="component" value="Unassembled WGS sequence"/>
</dbReference>
<evidence type="ECO:0000313" key="2">
    <source>
        <dbReference type="Proteomes" id="UP000579153"/>
    </source>
</evidence>
<reference evidence="1 2" key="1">
    <citation type="submission" date="2020-08" db="EMBL/GenBank/DDBJ databases">
        <title>Sequencing the genomes of 1000 actinobacteria strains.</title>
        <authorList>
            <person name="Klenk H.-P."/>
        </authorList>
    </citation>
    <scope>NUCLEOTIDE SEQUENCE [LARGE SCALE GENOMIC DNA]</scope>
    <source>
        <strain evidence="1 2">DSM 45507</strain>
    </source>
</reference>
<keyword evidence="2" id="KW-1185">Reference proteome</keyword>
<organism evidence="1 2">
    <name type="scientific">Nonomuraea jabiensis</name>
    <dbReference type="NCBI Taxonomy" id="882448"/>
    <lineage>
        <taxon>Bacteria</taxon>
        <taxon>Bacillati</taxon>
        <taxon>Actinomycetota</taxon>
        <taxon>Actinomycetes</taxon>
        <taxon>Streptosporangiales</taxon>
        <taxon>Streptosporangiaceae</taxon>
        <taxon>Nonomuraea</taxon>
    </lineage>
</organism>
<name>A0A7W9G0Q4_9ACTN</name>